<gene>
    <name evidence="2" type="ORF">ENQ20_05840</name>
</gene>
<dbReference type="SUPFAM" id="SSF53098">
    <property type="entry name" value="Ribonuclease H-like"/>
    <property type="match status" value="1"/>
</dbReference>
<dbReference type="EMBL" id="DSMG01000065">
    <property type="protein sequence ID" value="HDX31001.1"/>
    <property type="molecule type" value="Genomic_DNA"/>
</dbReference>
<sequence>MDSLFRTEHDLQQAVAQAIHLYNTERPHLALNDMTPQAVY</sequence>
<dbReference type="Pfam" id="PF13683">
    <property type="entry name" value="rve_3"/>
    <property type="match status" value="1"/>
</dbReference>
<protein>
    <recommendedName>
        <fullName evidence="1">Integrase catalytic domain-containing protein</fullName>
    </recommendedName>
</protein>
<reference evidence="2" key="1">
    <citation type="journal article" date="2020" name="mSystems">
        <title>Genome- and Community-Level Interaction Insights into Carbon Utilization and Element Cycling Functions of Hydrothermarchaeota in Hydrothermal Sediment.</title>
        <authorList>
            <person name="Zhou Z."/>
            <person name="Liu Y."/>
            <person name="Xu W."/>
            <person name="Pan J."/>
            <person name="Luo Z.H."/>
            <person name="Li M."/>
        </authorList>
    </citation>
    <scope>NUCLEOTIDE SEQUENCE [LARGE SCALE GENOMIC DNA]</scope>
    <source>
        <strain evidence="2">SpSt-289</strain>
    </source>
</reference>
<comment type="caution">
    <text evidence="2">The sequence shown here is derived from an EMBL/GenBank/DDBJ whole genome shotgun (WGS) entry which is preliminary data.</text>
</comment>
<organism evidence="2">
    <name type="scientific">Caldilinea aerophila</name>
    <dbReference type="NCBI Taxonomy" id="133453"/>
    <lineage>
        <taxon>Bacteria</taxon>
        <taxon>Bacillati</taxon>
        <taxon>Chloroflexota</taxon>
        <taxon>Caldilineae</taxon>
        <taxon>Caldilineales</taxon>
        <taxon>Caldilineaceae</taxon>
        <taxon>Caldilinea</taxon>
    </lineage>
</organism>
<feature type="domain" description="Integrase catalytic" evidence="1">
    <location>
        <begin position="3"/>
        <end position="36"/>
    </location>
</feature>
<accession>A0A7C1JGR0</accession>
<proteinExistence type="predicted"/>
<evidence type="ECO:0000313" key="2">
    <source>
        <dbReference type="EMBL" id="HDX31001.1"/>
    </source>
</evidence>
<dbReference type="InterPro" id="IPR001584">
    <property type="entry name" value="Integrase_cat-core"/>
</dbReference>
<dbReference type="AlphaFoldDB" id="A0A7C1JGR0"/>
<dbReference type="InterPro" id="IPR012337">
    <property type="entry name" value="RNaseH-like_sf"/>
</dbReference>
<name>A0A7C1JGR0_9CHLR</name>
<dbReference type="GO" id="GO:0015074">
    <property type="term" value="P:DNA integration"/>
    <property type="evidence" value="ECO:0007669"/>
    <property type="project" value="InterPro"/>
</dbReference>
<evidence type="ECO:0000259" key="1">
    <source>
        <dbReference type="Pfam" id="PF13683"/>
    </source>
</evidence>